<feature type="compositionally biased region" description="Low complexity" evidence="1">
    <location>
        <begin position="63"/>
        <end position="87"/>
    </location>
</feature>
<sequence>MSQALAAESIAIEVERALGVRHGARRSWRSRGREPARQSERNTSLRNEDAVRNDDPAPPYSPTPSSTTAGAGKGLSSSLGRSSGKRTGIARLIVLASQELERKEVAVEKDRERRRGRERERERERLKEKQAPEEKEKTRVKDRDRRSEQDAVGISSFSGVSRSGRKGRSLDLGIGLSWAGTKVPESVLLPGVRVLAFYAGRERAVDEFGVEDRSKVGKDVANIFKKALDPEGYSAFKKCEPSTPIEIPFDGPNGIIERTQKLLDKRSELTEESKQKVIDRLVKIVLQNA</sequence>
<dbReference type="EMBL" id="ML769386">
    <property type="protein sequence ID" value="KAE9410057.1"/>
    <property type="molecule type" value="Genomic_DNA"/>
</dbReference>
<dbReference type="OrthoDB" id="3260940at2759"/>
<dbReference type="AlphaFoldDB" id="A0A6A4IML5"/>
<keyword evidence="3" id="KW-1185">Reference proteome</keyword>
<evidence type="ECO:0000256" key="1">
    <source>
        <dbReference type="SAM" id="MobiDB-lite"/>
    </source>
</evidence>
<reference evidence="2" key="1">
    <citation type="journal article" date="2019" name="Environ. Microbiol.">
        <title>Fungal ecological strategies reflected in gene transcription - a case study of two litter decomposers.</title>
        <authorList>
            <person name="Barbi F."/>
            <person name="Kohler A."/>
            <person name="Barry K."/>
            <person name="Baskaran P."/>
            <person name="Daum C."/>
            <person name="Fauchery L."/>
            <person name="Ihrmark K."/>
            <person name="Kuo A."/>
            <person name="LaButti K."/>
            <person name="Lipzen A."/>
            <person name="Morin E."/>
            <person name="Grigoriev I.V."/>
            <person name="Henrissat B."/>
            <person name="Lindahl B."/>
            <person name="Martin F."/>
        </authorList>
    </citation>
    <scope>NUCLEOTIDE SEQUENCE</scope>
    <source>
        <strain evidence="2">JB14</strain>
    </source>
</reference>
<feature type="compositionally biased region" description="Basic and acidic residues" evidence="1">
    <location>
        <begin position="104"/>
        <end position="149"/>
    </location>
</feature>
<organism evidence="2 3">
    <name type="scientific">Gymnopus androsaceus JB14</name>
    <dbReference type="NCBI Taxonomy" id="1447944"/>
    <lineage>
        <taxon>Eukaryota</taxon>
        <taxon>Fungi</taxon>
        <taxon>Dikarya</taxon>
        <taxon>Basidiomycota</taxon>
        <taxon>Agaricomycotina</taxon>
        <taxon>Agaricomycetes</taxon>
        <taxon>Agaricomycetidae</taxon>
        <taxon>Agaricales</taxon>
        <taxon>Marasmiineae</taxon>
        <taxon>Omphalotaceae</taxon>
        <taxon>Gymnopus</taxon>
    </lineage>
</organism>
<protein>
    <submittedName>
        <fullName evidence="2">Uncharacterized protein</fullName>
    </submittedName>
</protein>
<name>A0A6A4IML5_9AGAR</name>
<feature type="compositionally biased region" description="Basic and acidic residues" evidence="1">
    <location>
        <begin position="46"/>
        <end position="55"/>
    </location>
</feature>
<feature type="region of interest" description="Disordered" evidence="1">
    <location>
        <begin position="21"/>
        <end position="87"/>
    </location>
</feature>
<evidence type="ECO:0000313" key="3">
    <source>
        <dbReference type="Proteomes" id="UP000799118"/>
    </source>
</evidence>
<accession>A0A6A4IML5</accession>
<gene>
    <name evidence="2" type="ORF">BT96DRAFT_984382</name>
</gene>
<evidence type="ECO:0000313" key="2">
    <source>
        <dbReference type="EMBL" id="KAE9410057.1"/>
    </source>
</evidence>
<feature type="compositionally biased region" description="Basic and acidic residues" evidence="1">
    <location>
        <begin position="31"/>
        <end position="40"/>
    </location>
</feature>
<proteinExistence type="predicted"/>
<feature type="region of interest" description="Disordered" evidence="1">
    <location>
        <begin position="104"/>
        <end position="167"/>
    </location>
</feature>
<dbReference type="Proteomes" id="UP000799118">
    <property type="component" value="Unassembled WGS sequence"/>
</dbReference>